<protein>
    <submittedName>
        <fullName evidence="1">Uncharacterized protein</fullName>
    </submittedName>
</protein>
<dbReference type="AlphaFoldDB" id="A0A5B7H2C4"/>
<dbReference type="EMBL" id="VSRR010025154">
    <property type="protein sequence ID" value="MPC66711.1"/>
    <property type="molecule type" value="Genomic_DNA"/>
</dbReference>
<accession>A0A5B7H2C4</accession>
<organism evidence="1 2">
    <name type="scientific">Portunus trituberculatus</name>
    <name type="common">Swimming crab</name>
    <name type="synonym">Neptunus trituberculatus</name>
    <dbReference type="NCBI Taxonomy" id="210409"/>
    <lineage>
        <taxon>Eukaryota</taxon>
        <taxon>Metazoa</taxon>
        <taxon>Ecdysozoa</taxon>
        <taxon>Arthropoda</taxon>
        <taxon>Crustacea</taxon>
        <taxon>Multicrustacea</taxon>
        <taxon>Malacostraca</taxon>
        <taxon>Eumalacostraca</taxon>
        <taxon>Eucarida</taxon>
        <taxon>Decapoda</taxon>
        <taxon>Pleocyemata</taxon>
        <taxon>Brachyura</taxon>
        <taxon>Eubrachyura</taxon>
        <taxon>Portunoidea</taxon>
        <taxon>Portunidae</taxon>
        <taxon>Portuninae</taxon>
        <taxon>Portunus</taxon>
    </lineage>
</organism>
<proteinExistence type="predicted"/>
<keyword evidence="2" id="KW-1185">Reference proteome</keyword>
<evidence type="ECO:0000313" key="1">
    <source>
        <dbReference type="EMBL" id="MPC66711.1"/>
    </source>
</evidence>
<dbReference type="Proteomes" id="UP000324222">
    <property type="component" value="Unassembled WGS sequence"/>
</dbReference>
<reference evidence="1 2" key="1">
    <citation type="submission" date="2019-05" db="EMBL/GenBank/DDBJ databases">
        <title>Another draft genome of Portunus trituberculatus and its Hox gene families provides insights of decapod evolution.</title>
        <authorList>
            <person name="Jeong J.-H."/>
            <person name="Song I."/>
            <person name="Kim S."/>
            <person name="Choi T."/>
            <person name="Kim D."/>
            <person name="Ryu S."/>
            <person name="Kim W."/>
        </authorList>
    </citation>
    <scope>NUCLEOTIDE SEQUENCE [LARGE SCALE GENOMIC DNA]</scope>
    <source>
        <tissue evidence="1">Muscle</tissue>
    </source>
</reference>
<gene>
    <name evidence="1" type="ORF">E2C01_060863</name>
</gene>
<comment type="caution">
    <text evidence="1">The sequence shown here is derived from an EMBL/GenBank/DDBJ whole genome shotgun (WGS) entry which is preliminary data.</text>
</comment>
<evidence type="ECO:0000313" key="2">
    <source>
        <dbReference type="Proteomes" id="UP000324222"/>
    </source>
</evidence>
<sequence length="85" mass="9336">MANYGGKNQRAKSINQLIRDNVLPHHSIEAIKGARREDNYKDQVCQTARQPISLMSVSASPASLPQIKELNATTKLNTTTTGKTN</sequence>
<name>A0A5B7H2C4_PORTR</name>